<name>A0A847QY23_9GAMM</name>
<protein>
    <submittedName>
        <fullName evidence="1">Uncharacterized protein</fullName>
    </submittedName>
</protein>
<reference evidence="1 2" key="1">
    <citation type="submission" date="2020-04" db="EMBL/GenBank/DDBJ databases">
        <title>Marinomonas sp. M1K-6 isolated from the deep seawater of the Mariana Trench.</title>
        <authorList>
            <person name="Li Y."/>
        </authorList>
    </citation>
    <scope>NUCLEOTIDE SEQUENCE [LARGE SCALE GENOMIC DNA]</scope>
    <source>
        <strain evidence="1 2">M1K-6</strain>
    </source>
</reference>
<gene>
    <name evidence="1" type="ORF">HGG82_08355</name>
</gene>
<dbReference type="AlphaFoldDB" id="A0A847QY23"/>
<keyword evidence="2" id="KW-1185">Reference proteome</keyword>
<comment type="caution">
    <text evidence="1">The sequence shown here is derived from an EMBL/GenBank/DDBJ whole genome shotgun (WGS) entry which is preliminary data.</text>
</comment>
<accession>A0A847QY23</accession>
<proteinExistence type="predicted"/>
<sequence length="282" mass="32000">MLFIEALHRTSTQPNEKKLISKAKYRPIISNKDSVDLSPVAHQVKEIHLDSQAKTALTASTSIFANLIEHVLSHAFNTNLHLHSPEELNLDIKEWKLFLQVPPINRDKNKKTDDYIAIAPEIHQRPPAKQLIFHIPVKPSYGIPVEMTLLVSPHNGSPETPNLFHTFAKESWLPILRTPYSPEFLEQQASYYHILLDQDGELDQLSPLYSHINQSRIENEGSLPAHLFGLRIWRAKNNTLTPVVLGDKQIGLLFIGHYQPLEGNPISAEEKARQASNLYTKA</sequence>
<dbReference type="RefSeq" id="WP_168824651.1">
    <property type="nucleotide sequence ID" value="NZ_CP073013.1"/>
</dbReference>
<dbReference type="EMBL" id="JABAEK010000006">
    <property type="protein sequence ID" value="NLQ17639.1"/>
    <property type="molecule type" value="Genomic_DNA"/>
</dbReference>
<organism evidence="1 2">
    <name type="scientific">Marinomonas profundi</name>
    <dbReference type="NCBI Taxonomy" id="2726122"/>
    <lineage>
        <taxon>Bacteria</taxon>
        <taxon>Pseudomonadati</taxon>
        <taxon>Pseudomonadota</taxon>
        <taxon>Gammaproteobacteria</taxon>
        <taxon>Oceanospirillales</taxon>
        <taxon>Oceanospirillaceae</taxon>
        <taxon>Marinomonas</taxon>
    </lineage>
</organism>
<evidence type="ECO:0000313" key="1">
    <source>
        <dbReference type="EMBL" id="NLQ17639.1"/>
    </source>
</evidence>
<evidence type="ECO:0000313" key="2">
    <source>
        <dbReference type="Proteomes" id="UP000586067"/>
    </source>
</evidence>
<dbReference type="Proteomes" id="UP000586067">
    <property type="component" value="Unassembled WGS sequence"/>
</dbReference>